<dbReference type="SUPFAM" id="SSF48498">
    <property type="entry name" value="Tetracyclin repressor-like, C-terminal domain"/>
    <property type="match status" value="1"/>
</dbReference>
<evidence type="ECO:0000256" key="3">
    <source>
        <dbReference type="ARBA" id="ARBA00023163"/>
    </source>
</evidence>
<evidence type="ECO:0000256" key="4">
    <source>
        <dbReference type="PROSITE-ProRule" id="PRU00335"/>
    </source>
</evidence>
<dbReference type="PANTHER" id="PTHR30055">
    <property type="entry name" value="HTH-TYPE TRANSCRIPTIONAL REGULATOR RUTR"/>
    <property type="match status" value="1"/>
</dbReference>
<dbReference type="InterPro" id="IPR001647">
    <property type="entry name" value="HTH_TetR"/>
</dbReference>
<dbReference type="Gene3D" id="1.10.357.10">
    <property type="entry name" value="Tetracycline Repressor, domain 2"/>
    <property type="match status" value="1"/>
</dbReference>
<dbReference type="GO" id="GO:0003700">
    <property type="term" value="F:DNA-binding transcription factor activity"/>
    <property type="evidence" value="ECO:0007669"/>
    <property type="project" value="TreeGrafter"/>
</dbReference>
<reference evidence="6" key="1">
    <citation type="submission" date="2022-10" db="EMBL/GenBank/DDBJ databases">
        <title>The complete genomes of actinobacterial strains from the NBC collection.</title>
        <authorList>
            <person name="Joergensen T.S."/>
            <person name="Alvarez Arevalo M."/>
            <person name="Sterndorff E.B."/>
            <person name="Faurdal D."/>
            <person name="Vuksanovic O."/>
            <person name="Mourched A.-S."/>
            <person name="Charusanti P."/>
            <person name="Shaw S."/>
            <person name="Blin K."/>
            <person name="Weber T."/>
        </authorList>
    </citation>
    <scope>NUCLEOTIDE SEQUENCE</scope>
    <source>
        <strain evidence="6">NBC_00060</strain>
    </source>
</reference>
<dbReference type="Gene3D" id="1.10.10.60">
    <property type="entry name" value="Homeodomain-like"/>
    <property type="match status" value="1"/>
</dbReference>
<dbReference type="GO" id="GO:0000976">
    <property type="term" value="F:transcription cis-regulatory region binding"/>
    <property type="evidence" value="ECO:0007669"/>
    <property type="project" value="TreeGrafter"/>
</dbReference>
<dbReference type="InterPro" id="IPR036271">
    <property type="entry name" value="Tet_transcr_reg_TetR-rel_C_sf"/>
</dbReference>
<dbReference type="InterPro" id="IPR050109">
    <property type="entry name" value="HTH-type_TetR-like_transc_reg"/>
</dbReference>
<dbReference type="AlphaFoldDB" id="A0AAU2H8T8"/>
<gene>
    <name evidence="6" type="ORF">OHV25_37035</name>
</gene>
<dbReference type="InterPro" id="IPR009057">
    <property type="entry name" value="Homeodomain-like_sf"/>
</dbReference>
<dbReference type="PANTHER" id="PTHR30055:SF148">
    <property type="entry name" value="TETR-FAMILY TRANSCRIPTIONAL REGULATOR"/>
    <property type="match status" value="1"/>
</dbReference>
<dbReference type="PROSITE" id="PS50977">
    <property type="entry name" value="HTH_TETR_2"/>
    <property type="match status" value="1"/>
</dbReference>
<protein>
    <submittedName>
        <fullName evidence="6">TetR/AcrR family transcriptional regulator C-terminal ligand-binding domain-containing protein</fullName>
    </submittedName>
</protein>
<evidence type="ECO:0000259" key="5">
    <source>
        <dbReference type="PROSITE" id="PS50977"/>
    </source>
</evidence>
<evidence type="ECO:0000256" key="1">
    <source>
        <dbReference type="ARBA" id="ARBA00023015"/>
    </source>
</evidence>
<proteinExistence type="predicted"/>
<keyword evidence="1" id="KW-0805">Transcription regulation</keyword>
<name>A0AAU2H8T8_9ACTN</name>
<feature type="DNA-binding region" description="H-T-H motif" evidence="4">
    <location>
        <begin position="37"/>
        <end position="56"/>
    </location>
</feature>
<accession>A0AAU2H8T8</accession>
<organism evidence="6">
    <name type="scientific">Streptomyces sp. NBC_00060</name>
    <dbReference type="NCBI Taxonomy" id="2975636"/>
    <lineage>
        <taxon>Bacteria</taxon>
        <taxon>Bacillati</taxon>
        <taxon>Actinomycetota</taxon>
        <taxon>Actinomycetes</taxon>
        <taxon>Kitasatosporales</taxon>
        <taxon>Streptomycetaceae</taxon>
        <taxon>Streptomyces</taxon>
    </lineage>
</organism>
<evidence type="ECO:0000313" key="6">
    <source>
        <dbReference type="EMBL" id="WTU44800.1"/>
    </source>
</evidence>
<dbReference type="SUPFAM" id="SSF46689">
    <property type="entry name" value="Homeodomain-like"/>
    <property type="match status" value="1"/>
</dbReference>
<evidence type="ECO:0000256" key="2">
    <source>
        <dbReference type="ARBA" id="ARBA00023125"/>
    </source>
</evidence>
<keyword evidence="2 4" id="KW-0238">DNA-binding</keyword>
<dbReference type="InterPro" id="IPR011075">
    <property type="entry name" value="TetR_C"/>
</dbReference>
<feature type="domain" description="HTH tetR-type" evidence="5">
    <location>
        <begin position="14"/>
        <end position="74"/>
    </location>
</feature>
<dbReference type="EMBL" id="CP108253">
    <property type="protein sequence ID" value="WTU44800.1"/>
    <property type="molecule type" value="Genomic_DNA"/>
</dbReference>
<sequence length="195" mass="20648">MQPPKQPTGRPRETRVDAAIRDAVRELVPRVGYAGLTMDAIAAKAGIGKAAIYRRHTSRGELVFSVLVHGRKSQPLPDTGTLTGDLTALANLILGIFSDPVTAAATPGLLADLQQQPDIAARFQETFIAEERAQITALLERAHQRGELPTPADPVLVHAAVLGTAYAWLFLLAQPPTPALASRIAALAEAAARGN</sequence>
<dbReference type="Pfam" id="PF00440">
    <property type="entry name" value="TetR_N"/>
    <property type="match status" value="1"/>
</dbReference>
<dbReference type="Pfam" id="PF16859">
    <property type="entry name" value="TetR_C_11"/>
    <property type="match status" value="1"/>
</dbReference>
<keyword evidence="3" id="KW-0804">Transcription</keyword>